<evidence type="ECO:0000313" key="1">
    <source>
        <dbReference type="EMBL" id="KAJ3096252.1"/>
    </source>
</evidence>
<name>A0AAD5SSX5_9FUNG</name>
<gene>
    <name evidence="1" type="ORF">HK100_005608</name>
</gene>
<protein>
    <submittedName>
        <fullName evidence="1">Uncharacterized protein</fullName>
    </submittedName>
</protein>
<reference evidence="1" key="1">
    <citation type="submission" date="2020-05" db="EMBL/GenBank/DDBJ databases">
        <title>Phylogenomic resolution of chytrid fungi.</title>
        <authorList>
            <person name="Stajich J.E."/>
            <person name="Amses K."/>
            <person name="Simmons R."/>
            <person name="Seto K."/>
            <person name="Myers J."/>
            <person name="Bonds A."/>
            <person name="Quandt C.A."/>
            <person name="Barry K."/>
            <person name="Liu P."/>
            <person name="Grigoriev I."/>
            <person name="Longcore J.E."/>
            <person name="James T.Y."/>
        </authorList>
    </citation>
    <scope>NUCLEOTIDE SEQUENCE</scope>
    <source>
        <strain evidence="1">JEL0513</strain>
    </source>
</reference>
<organism evidence="1 2">
    <name type="scientific">Physocladia obscura</name>
    <dbReference type="NCBI Taxonomy" id="109957"/>
    <lineage>
        <taxon>Eukaryota</taxon>
        <taxon>Fungi</taxon>
        <taxon>Fungi incertae sedis</taxon>
        <taxon>Chytridiomycota</taxon>
        <taxon>Chytridiomycota incertae sedis</taxon>
        <taxon>Chytridiomycetes</taxon>
        <taxon>Chytridiales</taxon>
        <taxon>Chytriomycetaceae</taxon>
        <taxon>Physocladia</taxon>
    </lineage>
</organism>
<keyword evidence="2" id="KW-1185">Reference proteome</keyword>
<accession>A0AAD5SSX5</accession>
<sequence>MAPRSALATKSATTARKPAALTFPHYPAAKPTRTAAATAKTEEIVSIWDRPSRREEQKAIAAKQIRSIYNPNAPAAIAAVAKKSVKAASTGIKKKTTVTVTVTGVGAAKKTAGAVKKGVKAGAKAGKASAALSAARDGDVSDGEVVGGDVSSAVIAAKAAE</sequence>
<dbReference type="Proteomes" id="UP001211907">
    <property type="component" value="Unassembled WGS sequence"/>
</dbReference>
<comment type="caution">
    <text evidence="1">The sequence shown here is derived from an EMBL/GenBank/DDBJ whole genome shotgun (WGS) entry which is preliminary data.</text>
</comment>
<evidence type="ECO:0000313" key="2">
    <source>
        <dbReference type="Proteomes" id="UP001211907"/>
    </source>
</evidence>
<dbReference type="EMBL" id="JADGJH010002616">
    <property type="protein sequence ID" value="KAJ3096252.1"/>
    <property type="molecule type" value="Genomic_DNA"/>
</dbReference>
<dbReference type="AlphaFoldDB" id="A0AAD5SSX5"/>
<proteinExistence type="predicted"/>